<dbReference type="AlphaFoldDB" id="A0A7T7MAB0"/>
<name>A0A7T7MAB0_9ACTO</name>
<proteinExistence type="inferred from homology"/>
<dbReference type="InterPro" id="IPR012341">
    <property type="entry name" value="6hp_glycosidase-like_sf"/>
</dbReference>
<dbReference type="RefSeq" id="WP_200275653.1">
    <property type="nucleotide sequence ID" value="NZ_CP066802.1"/>
</dbReference>
<dbReference type="KEGG" id="awe:JG540_09670"/>
<protein>
    <submittedName>
        <fullName evidence="3">AGE family epimerase/isomerase</fullName>
    </submittedName>
</protein>
<dbReference type="GO" id="GO:0005975">
    <property type="term" value="P:carbohydrate metabolic process"/>
    <property type="evidence" value="ECO:0007669"/>
    <property type="project" value="InterPro"/>
</dbReference>
<accession>A0A7T7MAB0</accession>
<dbReference type="PANTHER" id="PTHR15108">
    <property type="entry name" value="N-ACYLGLUCOSAMINE-2-EPIMERASE"/>
    <property type="match status" value="1"/>
</dbReference>
<gene>
    <name evidence="3" type="ORF">JG540_09670</name>
</gene>
<keyword evidence="4" id="KW-1185">Reference proteome</keyword>
<keyword evidence="2 3" id="KW-0413">Isomerase</keyword>
<dbReference type="Pfam" id="PF07221">
    <property type="entry name" value="GlcNAc_2-epim"/>
    <property type="match status" value="1"/>
</dbReference>
<dbReference type="InterPro" id="IPR010819">
    <property type="entry name" value="AGE/CE"/>
</dbReference>
<comment type="similarity">
    <text evidence="1">Belongs to the N-acylglucosamine 2-epimerase family.</text>
</comment>
<organism evidence="3 4">
    <name type="scientific">Actinomyces weissii</name>
    <dbReference type="NCBI Taxonomy" id="675090"/>
    <lineage>
        <taxon>Bacteria</taxon>
        <taxon>Bacillati</taxon>
        <taxon>Actinomycetota</taxon>
        <taxon>Actinomycetes</taxon>
        <taxon>Actinomycetales</taxon>
        <taxon>Actinomycetaceae</taxon>
        <taxon>Actinomyces</taxon>
    </lineage>
</organism>
<dbReference type="SUPFAM" id="SSF48208">
    <property type="entry name" value="Six-hairpin glycosidases"/>
    <property type="match status" value="1"/>
</dbReference>
<evidence type="ECO:0000256" key="2">
    <source>
        <dbReference type="ARBA" id="ARBA00023235"/>
    </source>
</evidence>
<dbReference type="GO" id="GO:0016853">
    <property type="term" value="F:isomerase activity"/>
    <property type="evidence" value="ECO:0007669"/>
    <property type="project" value="UniProtKB-KW"/>
</dbReference>
<evidence type="ECO:0000256" key="1">
    <source>
        <dbReference type="ARBA" id="ARBA00008558"/>
    </source>
</evidence>
<evidence type="ECO:0000313" key="3">
    <source>
        <dbReference type="EMBL" id="QQM67247.1"/>
    </source>
</evidence>
<sequence>MGLGWFGAPEHNRWLAQETHALLRLARAAKVPAGFGWIGEDGQVDTSHPVETWITGRMTFAFSVGTLLGVPGCRRYADHGVRVLRNVLRDRVNGGWHSAVRHELDEQGAGVAVQEGARKECYQHAFVLFAAAAATAAGRPGAHDLLVDAMEVYERYWWDEVRGLPLEAYNTDFSKAEDYRGINAAMHTVEAFLVTADVTGDLKWLERALQIIDFAVNQQARAHQWRLPEHYDARWRPVLDYNQDRPADPFRPFGVTPGHGLEWARLTVQAMMALKARGKEAPEWMLDAAEALFDRARSDGWRVDGAPGFVYTTDFEGQPVVHERMHWVVCEGVSAAAALRWAALEQGRQEIELEHFEHCYRAWLDYAEEYLIAEPGRWWHELDQDNRPSTRTWKGHPDVYHALQMTLLPRLPVWPAIPQAVAARKLDAPAPARPSGARQEGGRSRQWGFFGY</sequence>
<dbReference type="Gene3D" id="1.50.10.10">
    <property type="match status" value="1"/>
</dbReference>
<dbReference type="Proteomes" id="UP000595895">
    <property type="component" value="Chromosome"/>
</dbReference>
<dbReference type="InterPro" id="IPR008928">
    <property type="entry name" value="6-hairpin_glycosidase_sf"/>
</dbReference>
<evidence type="ECO:0000313" key="4">
    <source>
        <dbReference type="Proteomes" id="UP000595895"/>
    </source>
</evidence>
<reference evidence="3 4" key="1">
    <citation type="submission" date="2020-12" db="EMBL/GenBank/DDBJ databases">
        <authorList>
            <person name="Zhou J."/>
        </authorList>
    </citation>
    <scope>NUCLEOTIDE SEQUENCE [LARGE SCALE GENOMIC DNA]</scope>
    <source>
        <strain evidence="3 4">CCUG 61299</strain>
    </source>
</reference>
<dbReference type="EMBL" id="CP066802">
    <property type="protein sequence ID" value="QQM67247.1"/>
    <property type="molecule type" value="Genomic_DNA"/>
</dbReference>